<gene>
    <name evidence="1" type="ORF">F1609_14100</name>
</gene>
<dbReference type="EMBL" id="VVIW01000007">
    <property type="protein sequence ID" value="NHZ41279.1"/>
    <property type="molecule type" value="Genomic_DNA"/>
</dbReference>
<keyword evidence="2" id="KW-1185">Reference proteome</keyword>
<name>A0ABX0M290_9BURK</name>
<evidence type="ECO:0000313" key="1">
    <source>
        <dbReference type="EMBL" id="NHZ41279.1"/>
    </source>
</evidence>
<evidence type="ECO:0000313" key="2">
    <source>
        <dbReference type="Proteomes" id="UP000819052"/>
    </source>
</evidence>
<comment type="caution">
    <text evidence="1">The sequence shown here is derived from an EMBL/GenBank/DDBJ whole genome shotgun (WGS) entry which is preliminary data.</text>
</comment>
<proteinExistence type="predicted"/>
<sequence>MSTLWEITRRKFRPDSNPRNFTKNLSAIQSVWRHRDFSAAIARIYEARLAGGSMASRHKGHTLFISFDIFPMSNLSLSCFLAVSLSISSTTEWFTGSPNFSRRIESTAYSEIFPNELM</sequence>
<dbReference type="RefSeq" id="WP_167077069.1">
    <property type="nucleotide sequence ID" value="NZ_VVIW01000007.1"/>
</dbReference>
<dbReference type="Proteomes" id="UP000819052">
    <property type="component" value="Unassembled WGS sequence"/>
</dbReference>
<protein>
    <submittedName>
        <fullName evidence="1">Uncharacterized protein</fullName>
    </submittedName>
</protein>
<organism evidence="1 2">
    <name type="scientific">Massilia aquatica</name>
    <dbReference type="NCBI Taxonomy" id="2609000"/>
    <lineage>
        <taxon>Bacteria</taxon>
        <taxon>Pseudomonadati</taxon>
        <taxon>Pseudomonadota</taxon>
        <taxon>Betaproteobacteria</taxon>
        <taxon>Burkholderiales</taxon>
        <taxon>Oxalobacteraceae</taxon>
        <taxon>Telluria group</taxon>
        <taxon>Massilia</taxon>
    </lineage>
</organism>
<accession>A0ABX0M290</accession>
<reference evidence="1 2" key="1">
    <citation type="submission" date="2019-09" db="EMBL/GenBank/DDBJ databases">
        <title>Taxonomy of Antarctic Massilia spp.: description of Massilia rubra sp. nov., Massilia aquatica sp. nov., Massilia mucilaginosa sp. nov., Massilia frigida sp. nov. isolated from streams, lakes and regoliths.</title>
        <authorList>
            <person name="Holochova P."/>
            <person name="Sedlacek I."/>
            <person name="Kralova S."/>
            <person name="Maslanova I."/>
            <person name="Busse H.-J."/>
            <person name="Stankova E."/>
            <person name="Vrbovska V."/>
            <person name="Kovarovic V."/>
            <person name="Bartak M."/>
            <person name="Svec P."/>
            <person name="Pantucek R."/>
        </authorList>
    </citation>
    <scope>NUCLEOTIDE SEQUENCE [LARGE SCALE GENOMIC DNA]</scope>
    <source>
        <strain evidence="1 2">CCM 8693</strain>
    </source>
</reference>